<accession>A0A2A2MEX4</accession>
<dbReference type="GO" id="GO:0005886">
    <property type="term" value="C:plasma membrane"/>
    <property type="evidence" value="ECO:0007669"/>
    <property type="project" value="TreeGrafter"/>
</dbReference>
<dbReference type="InterPro" id="IPR036938">
    <property type="entry name" value="PAP2/HPO_sf"/>
</dbReference>
<feature type="transmembrane region" description="Helical" evidence="4">
    <location>
        <begin position="49"/>
        <end position="68"/>
    </location>
</feature>
<dbReference type="Pfam" id="PF01569">
    <property type="entry name" value="PAP2"/>
    <property type="match status" value="1"/>
</dbReference>
<dbReference type="AlphaFoldDB" id="A0A2A2MEX4"/>
<keyword evidence="4" id="KW-0472">Membrane</keyword>
<name>A0A2A2MEX4_9GAMM</name>
<dbReference type="EC" id="3.6.1.27" evidence="1"/>
<dbReference type="PANTHER" id="PTHR14969">
    <property type="entry name" value="SPHINGOSINE-1-PHOSPHATE PHOSPHOHYDROLASE"/>
    <property type="match status" value="1"/>
</dbReference>
<comment type="caution">
    <text evidence="6">The sequence shown here is derived from an EMBL/GenBank/DDBJ whole genome shotgun (WGS) entry which is preliminary data.</text>
</comment>
<evidence type="ECO:0000256" key="2">
    <source>
        <dbReference type="ARBA" id="ARBA00032707"/>
    </source>
</evidence>
<dbReference type="EMBL" id="NQMS01000002">
    <property type="protein sequence ID" value="PAV97426.1"/>
    <property type="molecule type" value="Genomic_DNA"/>
</dbReference>
<gene>
    <name evidence="6" type="ORF">CJD50_07185</name>
</gene>
<sequence length="254" mass="28859">MLQIAKRTTVGLIVLLAMPVTVWMSGWHWQPGGTDYILKALFAMTETVTSPWGALTSIILAGWFLWCLRFRIKATIILFIILTITVVLGQQIKSTIKNWVQEPRPYVMWLEGEHNVDVKAFYSLKRGARGDLVTEQLQNETRIPQWLKGHWAFETGFAFPSGHTMFVATWALLAFGLLLPRRRYISTLVISIWAISVMGSRLVLGMHWPQDLIVATLISWVLVTISCALVQRFCGSLDISAPESQEIKQRTEDE</sequence>
<feature type="domain" description="Phosphatidic acid phosphatase type 2/haloperoxidase" evidence="5">
    <location>
        <begin position="76"/>
        <end position="227"/>
    </location>
</feature>
<evidence type="ECO:0000256" key="3">
    <source>
        <dbReference type="ARBA" id="ARBA00047594"/>
    </source>
</evidence>
<feature type="transmembrane region" description="Helical" evidence="4">
    <location>
        <begin position="212"/>
        <end position="230"/>
    </location>
</feature>
<dbReference type="RefSeq" id="WP_095661521.1">
    <property type="nucleotide sequence ID" value="NZ_NQMS01000002.1"/>
</dbReference>
<protein>
    <recommendedName>
        <fullName evidence="1">undecaprenyl-diphosphate phosphatase</fullName>
        <ecNumber evidence="1">3.6.1.27</ecNumber>
    </recommendedName>
    <alternativeName>
        <fullName evidence="2">Undecaprenyl pyrophosphate phosphatase</fullName>
    </alternativeName>
</protein>
<evidence type="ECO:0000256" key="1">
    <source>
        <dbReference type="ARBA" id="ARBA00012374"/>
    </source>
</evidence>
<feature type="transmembrane region" description="Helical" evidence="4">
    <location>
        <begin position="185"/>
        <end position="206"/>
    </location>
</feature>
<dbReference type="OrthoDB" id="5586741at2"/>
<keyword evidence="4" id="KW-1133">Transmembrane helix</keyword>
<organism evidence="6 7">
    <name type="scientific">Hafnia paralvei</name>
    <dbReference type="NCBI Taxonomy" id="546367"/>
    <lineage>
        <taxon>Bacteria</taxon>
        <taxon>Pseudomonadati</taxon>
        <taxon>Pseudomonadota</taxon>
        <taxon>Gammaproteobacteria</taxon>
        <taxon>Enterobacterales</taxon>
        <taxon>Hafniaceae</taxon>
        <taxon>Hafnia</taxon>
    </lineage>
</organism>
<dbReference type="Gene3D" id="1.20.144.10">
    <property type="entry name" value="Phosphatidic acid phosphatase type 2/haloperoxidase"/>
    <property type="match status" value="1"/>
</dbReference>
<evidence type="ECO:0000259" key="5">
    <source>
        <dbReference type="SMART" id="SM00014"/>
    </source>
</evidence>
<evidence type="ECO:0000256" key="4">
    <source>
        <dbReference type="SAM" id="Phobius"/>
    </source>
</evidence>
<keyword evidence="7" id="KW-1185">Reference proteome</keyword>
<dbReference type="GO" id="GO:0050380">
    <property type="term" value="F:undecaprenyl-diphosphatase activity"/>
    <property type="evidence" value="ECO:0007669"/>
    <property type="project" value="UniProtKB-EC"/>
</dbReference>
<evidence type="ECO:0000313" key="6">
    <source>
        <dbReference type="EMBL" id="PAV97426.1"/>
    </source>
</evidence>
<dbReference type="NCBIfam" id="NF007975">
    <property type="entry name" value="PRK10699.1"/>
    <property type="match status" value="1"/>
</dbReference>
<dbReference type="Proteomes" id="UP000218796">
    <property type="component" value="Unassembled WGS sequence"/>
</dbReference>
<feature type="transmembrane region" description="Helical" evidence="4">
    <location>
        <begin position="75"/>
        <end position="92"/>
    </location>
</feature>
<dbReference type="InterPro" id="IPR000326">
    <property type="entry name" value="PAP2/HPO"/>
</dbReference>
<comment type="catalytic activity">
    <reaction evidence="3">
        <text>di-trans,octa-cis-undecaprenyl diphosphate + H2O = di-trans,octa-cis-undecaprenyl phosphate + phosphate + H(+)</text>
        <dbReference type="Rhea" id="RHEA:28094"/>
        <dbReference type="ChEBI" id="CHEBI:15377"/>
        <dbReference type="ChEBI" id="CHEBI:15378"/>
        <dbReference type="ChEBI" id="CHEBI:43474"/>
        <dbReference type="ChEBI" id="CHEBI:58405"/>
        <dbReference type="ChEBI" id="CHEBI:60392"/>
        <dbReference type="EC" id="3.6.1.27"/>
    </reaction>
</comment>
<dbReference type="CDD" id="cd01610">
    <property type="entry name" value="PAP2_like"/>
    <property type="match status" value="1"/>
</dbReference>
<dbReference type="SUPFAM" id="SSF48317">
    <property type="entry name" value="Acid phosphatase/Vanadium-dependent haloperoxidase"/>
    <property type="match status" value="1"/>
</dbReference>
<feature type="transmembrane region" description="Helical" evidence="4">
    <location>
        <begin position="12"/>
        <end position="29"/>
    </location>
</feature>
<reference evidence="6 7" key="1">
    <citation type="submission" date="2017-08" db="EMBL/GenBank/DDBJ databases">
        <title>Draft Genome Sequence of Hafnia alvei CITHA-6 Isolated from Raw Bovine Milk.</title>
        <authorList>
            <person name="Culligan E.P."/>
            <person name="Mcsweeney A."/>
            <person name="O'Doherty C."/>
            <person name="Gleeson E."/>
            <person name="O'Riordan D."/>
            <person name="Sleator R.D."/>
        </authorList>
    </citation>
    <scope>NUCLEOTIDE SEQUENCE [LARGE SCALE GENOMIC DNA]</scope>
    <source>
        <strain evidence="6 7">CITHA-6</strain>
    </source>
</reference>
<feature type="transmembrane region" description="Helical" evidence="4">
    <location>
        <begin position="157"/>
        <end position="178"/>
    </location>
</feature>
<evidence type="ECO:0000313" key="7">
    <source>
        <dbReference type="Proteomes" id="UP000218796"/>
    </source>
</evidence>
<dbReference type="SMART" id="SM00014">
    <property type="entry name" value="acidPPc"/>
    <property type="match status" value="1"/>
</dbReference>
<proteinExistence type="predicted"/>
<keyword evidence="4" id="KW-0812">Transmembrane</keyword>
<dbReference type="PANTHER" id="PTHR14969:SF54">
    <property type="entry name" value="PHOSPHATIDYLGLYCEROPHOSPHATASE B"/>
    <property type="match status" value="1"/>
</dbReference>